<dbReference type="Pfam" id="PF01171">
    <property type="entry name" value="ATP_bind_3"/>
    <property type="match status" value="1"/>
</dbReference>
<keyword evidence="11" id="KW-1185">Reference proteome</keyword>
<evidence type="ECO:0000256" key="2">
    <source>
        <dbReference type="ARBA" id="ARBA00022490"/>
    </source>
</evidence>
<comment type="caution">
    <text evidence="10">The sequence shown here is derived from an EMBL/GenBank/DDBJ whole genome shotgun (WGS) entry which is preliminary data.</text>
</comment>
<comment type="subcellular location">
    <subcellularLocation>
        <location evidence="1 8">Cytoplasm</location>
    </subcellularLocation>
</comment>
<comment type="domain">
    <text evidence="8">The N-terminal region contains the highly conserved SGGXDS motif, predicted to be a P-loop motif involved in ATP binding.</text>
</comment>
<gene>
    <name evidence="8" type="primary">tilS</name>
    <name evidence="10" type="ORF">IV60_GL000834</name>
</gene>
<evidence type="ECO:0000256" key="7">
    <source>
        <dbReference type="ARBA" id="ARBA00048539"/>
    </source>
</evidence>
<keyword evidence="5 8" id="KW-0547">Nucleotide-binding</keyword>
<name>A0ABR5Q2I2_9ACTN</name>
<dbReference type="Pfam" id="PF11734">
    <property type="entry name" value="TilS_C"/>
    <property type="match status" value="1"/>
</dbReference>
<evidence type="ECO:0000313" key="11">
    <source>
        <dbReference type="Proteomes" id="UP000051927"/>
    </source>
</evidence>
<proteinExistence type="inferred from homology"/>
<dbReference type="InterPro" id="IPR011063">
    <property type="entry name" value="TilS/TtcA_N"/>
</dbReference>
<dbReference type="InterPro" id="IPR014729">
    <property type="entry name" value="Rossmann-like_a/b/a_fold"/>
</dbReference>
<dbReference type="Gene3D" id="3.40.50.620">
    <property type="entry name" value="HUPs"/>
    <property type="match status" value="1"/>
</dbReference>
<evidence type="ECO:0000256" key="6">
    <source>
        <dbReference type="ARBA" id="ARBA00022840"/>
    </source>
</evidence>
<dbReference type="SUPFAM" id="SSF52402">
    <property type="entry name" value="Adenine nucleotide alpha hydrolases-like"/>
    <property type="match status" value="1"/>
</dbReference>
<sequence length="520" mass="56788">MPTVSHRYHPSVPTIVPDGAPVVLMVSGGADSTALLVMAATDVLDVQDGRGRAKIAQDRLCVLHINHQLRGADAEKDEQFVRTLSAKYGITCVTRSLDIASIAAADHLNVEDAGRRVRYEIANQLANELCEQAGVPRASARIVTAHNANDRAETFLMNVTRGTGTSGLASIPRRRNRIVRPLLGFTHLELCNYLVERGISWREDLTNADTYYLRSYIRHEILPRLEVKNPQVLSAISGACDIVSDEDAYVSGVAARCLRKLTVREYDGYVVLDAARLAATDVVIARRVIRLAVKNLADDPRLEARHVESVLMAVANGRGAVNLPQDIQARIEFGTLTLAKAYRKERAGNIPTGTHDAHTHISETSFSAWLSVPGEQQLTQNRRLRARLIPVEHGLDVVSFARAHGREWLGESVLLDAEAAGIDATHGGRLWIEPPCAGDVLCPLGMHGQSKKLSDLLSASRLPVAERRGVPVVRTSPNGRIVWVAGIRADERSKCTQDTKVLLELSIHESLITVSDSYGG</sequence>
<dbReference type="SUPFAM" id="SSF82829">
    <property type="entry name" value="MesJ substrate recognition domain-like"/>
    <property type="match status" value="1"/>
</dbReference>
<dbReference type="Gene3D" id="1.20.59.20">
    <property type="match status" value="1"/>
</dbReference>
<dbReference type="PANTHER" id="PTHR43033:SF1">
    <property type="entry name" value="TRNA(ILE)-LYSIDINE SYNTHASE-RELATED"/>
    <property type="match status" value="1"/>
</dbReference>
<dbReference type="InterPro" id="IPR012094">
    <property type="entry name" value="tRNA_Ile_lys_synt"/>
</dbReference>
<dbReference type="CDD" id="cd01992">
    <property type="entry name" value="TilS_N"/>
    <property type="match status" value="1"/>
</dbReference>
<dbReference type="EMBL" id="JQCP01000002">
    <property type="protein sequence ID" value="KRO02397.1"/>
    <property type="molecule type" value="Genomic_DNA"/>
</dbReference>
<keyword evidence="2 8" id="KW-0963">Cytoplasm</keyword>
<reference evidence="10 11" key="1">
    <citation type="journal article" date="2015" name="Genome Announc.">
        <title>Expanding the biotechnology potential of lactobacilli through comparative genomics of 213 strains and associated genera.</title>
        <authorList>
            <person name="Sun Z."/>
            <person name="Harris H.M."/>
            <person name="McCann A."/>
            <person name="Guo C."/>
            <person name="Argimon S."/>
            <person name="Zhang W."/>
            <person name="Yang X."/>
            <person name="Jeffery I.B."/>
            <person name="Cooney J.C."/>
            <person name="Kagawa T.F."/>
            <person name="Liu W."/>
            <person name="Song Y."/>
            <person name="Salvetti E."/>
            <person name="Wrobel A."/>
            <person name="Rasinkangas P."/>
            <person name="Parkhill J."/>
            <person name="Rea M.C."/>
            <person name="O'Sullivan O."/>
            <person name="Ritari J."/>
            <person name="Douillard F.P."/>
            <person name="Paul Ross R."/>
            <person name="Yang R."/>
            <person name="Briner A.E."/>
            <person name="Felis G.E."/>
            <person name="de Vos W.M."/>
            <person name="Barrangou R."/>
            <person name="Klaenhammer T.R."/>
            <person name="Caufield P.W."/>
            <person name="Cui Y."/>
            <person name="Zhang H."/>
            <person name="O'Toole P.W."/>
        </authorList>
    </citation>
    <scope>NUCLEOTIDE SEQUENCE [LARGE SCALE GENOMIC DNA]</scope>
    <source>
        <strain evidence="10 11">DSM 7090</strain>
    </source>
</reference>
<feature type="domain" description="Lysidine-tRNA(Ile) synthetase C-terminal" evidence="9">
    <location>
        <begin position="430"/>
        <end position="505"/>
    </location>
</feature>
<dbReference type="SMART" id="SM00977">
    <property type="entry name" value="TilS_C"/>
    <property type="match status" value="1"/>
</dbReference>
<dbReference type="RefSeq" id="WP_187446067.1">
    <property type="nucleotide sequence ID" value="NZ_JQCP01000002.1"/>
</dbReference>
<comment type="similarity">
    <text evidence="8">Belongs to the tRNA(Ile)-lysidine synthase family.</text>
</comment>
<dbReference type="SUPFAM" id="SSF56037">
    <property type="entry name" value="PheT/TilS domain"/>
    <property type="match status" value="1"/>
</dbReference>
<evidence type="ECO:0000259" key="9">
    <source>
        <dbReference type="SMART" id="SM00977"/>
    </source>
</evidence>
<dbReference type="InterPro" id="IPR012795">
    <property type="entry name" value="tRNA_Ile_lys_synt_N"/>
</dbReference>
<dbReference type="NCBIfam" id="TIGR02432">
    <property type="entry name" value="lysidine_TilS_N"/>
    <property type="match status" value="1"/>
</dbReference>
<dbReference type="GeneID" id="84904621"/>
<keyword evidence="3 8" id="KW-0436">Ligase</keyword>
<comment type="function">
    <text evidence="8">Ligates lysine onto the cytidine present at position 34 of the AUA codon-specific tRNA(Ile) that contains the anticodon CAU, in an ATP-dependent manner. Cytidine is converted to lysidine, thus changing the amino acid specificity of the tRNA from methionine to isoleucine.</text>
</comment>
<accession>A0ABR5Q2I2</accession>
<keyword evidence="4 8" id="KW-0819">tRNA processing</keyword>
<dbReference type="HAMAP" id="MF_01161">
    <property type="entry name" value="tRNA_Ile_lys_synt"/>
    <property type="match status" value="1"/>
</dbReference>
<evidence type="ECO:0000256" key="3">
    <source>
        <dbReference type="ARBA" id="ARBA00022598"/>
    </source>
</evidence>
<dbReference type="EC" id="6.3.4.19" evidence="8"/>
<evidence type="ECO:0000313" key="10">
    <source>
        <dbReference type="EMBL" id="KRO02397.1"/>
    </source>
</evidence>
<dbReference type="InterPro" id="IPR012796">
    <property type="entry name" value="Lysidine-tRNA-synth_C"/>
</dbReference>
<keyword evidence="6 8" id="KW-0067">ATP-binding</keyword>
<dbReference type="PANTHER" id="PTHR43033">
    <property type="entry name" value="TRNA(ILE)-LYSIDINE SYNTHASE-RELATED"/>
    <property type="match status" value="1"/>
</dbReference>
<dbReference type="Proteomes" id="UP000051927">
    <property type="component" value="Unassembled WGS sequence"/>
</dbReference>
<organism evidence="10 11">
    <name type="scientific">Lancefieldella rimae</name>
    <dbReference type="NCBI Taxonomy" id="1383"/>
    <lineage>
        <taxon>Bacteria</taxon>
        <taxon>Bacillati</taxon>
        <taxon>Actinomycetota</taxon>
        <taxon>Coriobacteriia</taxon>
        <taxon>Coriobacteriales</taxon>
        <taxon>Atopobiaceae</taxon>
        <taxon>Lancefieldella</taxon>
    </lineage>
</organism>
<protein>
    <recommendedName>
        <fullName evidence="8">tRNA(Ile)-lysidine synthase</fullName>
        <ecNumber evidence="8">6.3.4.19</ecNumber>
    </recommendedName>
    <alternativeName>
        <fullName evidence="8">tRNA(Ile)-2-lysyl-cytidine synthase</fullName>
    </alternativeName>
    <alternativeName>
        <fullName evidence="8">tRNA(Ile)-lysidine synthetase</fullName>
    </alternativeName>
</protein>
<evidence type="ECO:0000256" key="8">
    <source>
        <dbReference type="HAMAP-Rule" id="MF_01161"/>
    </source>
</evidence>
<comment type="catalytic activity">
    <reaction evidence="7 8">
        <text>cytidine(34) in tRNA(Ile2) + L-lysine + ATP = lysidine(34) in tRNA(Ile2) + AMP + diphosphate + H(+)</text>
        <dbReference type="Rhea" id="RHEA:43744"/>
        <dbReference type="Rhea" id="RHEA-COMP:10625"/>
        <dbReference type="Rhea" id="RHEA-COMP:10670"/>
        <dbReference type="ChEBI" id="CHEBI:15378"/>
        <dbReference type="ChEBI" id="CHEBI:30616"/>
        <dbReference type="ChEBI" id="CHEBI:32551"/>
        <dbReference type="ChEBI" id="CHEBI:33019"/>
        <dbReference type="ChEBI" id="CHEBI:82748"/>
        <dbReference type="ChEBI" id="CHEBI:83665"/>
        <dbReference type="ChEBI" id="CHEBI:456215"/>
        <dbReference type="EC" id="6.3.4.19"/>
    </reaction>
</comment>
<evidence type="ECO:0000256" key="1">
    <source>
        <dbReference type="ARBA" id="ARBA00004496"/>
    </source>
</evidence>
<evidence type="ECO:0000256" key="5">
    <source>
        <dbReference type="ARBA" id="ARBA00022741"/>
    </source>
</evidence>
<evidence type="ECO:0000256" key="4">
    <source>
        <dbReference type="ARBA" id="ARBA00022694"/>
    </source>
</evidence>
<feature type="binding site" evidence="8">
    <location>
        <begin position="27"/>
        <end position="32"/>
    </location>
    <ligand>
        <name>ATP</name>
        <dbReference type="ChEBI" id="CHEBI:30616"/>
    </ligand>
</feature>